<evidence type="ECO:0000313" key="1">
    <source>
        <dbReference type="EMBL" id="KAK3670439.1"/>
    </source>
</evidence>
<keyword evidence="2" id="KW-1185">Reference proteome</keyword>
<reference evidence="1" key="1">
    <citation type="submission" date="2023-07" db="EMBL/GenBank/DDBJ databases">
        <title>Black Yeasts Isolated from many extreme environments.</title>
        <authorList>
            <person name="Coleine C."/>
            <person name="Stajich J.E."/>
            <person name="Selbmann L."/>
        </authorList>
    </citation>
    <scope>NUCLEOTIDE SEQUENCE</scope>
    <source>
        <strain evidence="1">CCFEE 5485</strain>
    </source>
</reference>
<evidence type="ECO:0000313" key="2">
    <source>
        <dbReference type="Proteomes" id="UP001274830"/>
    </source>
</evidence>
<protein>
    <submittedName>
        <fullName evidence="1">Uncharacterized protein</fullName>
    </submittedName>
</protein>
<proteinExistence type="predicted"/>
<gene>
    <name evidence="1" type="ORF">LTR78_009680</name>
</gene>
<dbReference type="AlphaFoldDB" id="A0AAE0TNE2"/>
<dbReference type="EMBL" id="JAUTXT010000056">
    <property type="protein sequence ID" value="KAK3670439.1"/>
    <property type="molecule type" value="Genomic_DNA"/>
</dbReference>
<organism evidence="1 2">
    <name type="scientific">Recurvomyces mirabilis</name>
    <dbReference type="NCBI Taxonomy" id="574656"/>
    <lineage>
        <taxon>Eukaryota</taxon>
        <taxon>Fungi</taxon>
        <taxon>Dikarya</taxon>
        <taxon>Ascomycota</taxon>
        <taxon>Pezizomycotina</taxon>
        <taxon>Dothideomycetes</taxon>
        <taxon>Dothideomycetidae</taxon>
        <taxon>Mycosphaerellales</taxon>
        <taxon>Teratosphaeriaceae</taxon>
        <taxon>Recurvomyces</taxon>
    </lineage>
</organism>
<dbReference type="Proteomes" id="UP001274830">
    <property type="component" value="Unassembled WGS sequence"/>
</dbReference>
<comment type="caution">
    <text evidence="1">The sequence shown here is derived from an EMBL/GenBank/DDBJ whole genome shotgun (WGS) entry which is preliminary data.</text>
</comment>
<accession>A0AAE0TNE2</accession>
<name>A0AAE0TNE2_9PEZI</name>
<sequence length="173" mass="19273">MIQPRKTQRQSKSRKFTRLTVEATDFNIASIVPTGPPNWELSLRMAHSGIVEPVEDAPRIDEAILEAVDTDAEGLNGHKVDLAYGIISSYLQARSDGSKFVKANYKRVPQKNGNASGPHNPQLFDDFSPLRCMLDAIIAAEHHWRYKKYCALKGHETESAIINLRAMQDGGGR</sequence>